<dbReference type="Proteomes" id="UP000235963">
    <property type="component" value="Unassembled WGS sequence"/>
</dbReference>
<protein>
    <recommendedName>
        <fullName evidence="1">Sensor histidine kinase NatK-like C-terminal domain-containing protein</fullName>
    </recommendedName>
</protein>
<dbReference type="Gene3D" id="3.30.565.10">
    <property type="entry name" value="Histidine kinase-like ATPase, C-terminal domain"/>
    <property type="match status" value="1"/>
</dbReference>
<evidence type="ECO:0000313" key="2">
    <source>
        <dbReference type="EMBL" id="PND47122.1"/>
    </source>
</evidence>
<dbReference type="InterPro" id="IPR036890">
    <property type="entry name" value="HATPase_C_sf"/>
</dbReference>
<dbReference type="PANTHER" id="PTHR40448">
    <property type="entry name" value="TWO-COMPONENT SENSOR HISTIDINE KINASE"/>
    <property type="match status" value="1"/>
</dbReference>
<evidence type="ECO:0000313" key="3">
    <source>
        <dbReference type="Proteomes" id="UP000235963"/>
    </source>
</evidence>
<dbReference type="Pfam" id="PF14501">
    <property type="entry name" value="HATPase_c_5"/>
    <property type="match status" value="1"/>
</dbReference>
<dbReference type="AlphaFoldDB" id="A0A2N8LAD5"/>
<proteinExistence type="predicted"/>
<name>A0A2N8LAD5_9STRE</name>
<feature type="domain" description="Sensor histidine kinase NatK-like C-terminal" evidence="1">
    <location>
        <begin position="43"/>
        <end position="146"/>
    </location>
</feature>
<dbReference type="OrthoDB" id="1656061at2"/>
<evidence type="ECO:0000259" key="1">
    <source>
        <dbReference type="Pfam" id="PF14501"/>
    </source>
</evidence>
<sequence>MDLLTNLEVATVKSFLAAKLFEAQNQGIEVAVEIPDVISEIKMNLLDFIILLSIFFDNAIEEAKESHEKKISVVFFTEDKQLNFYIENSTRDVQININQIFQEGFSSKGSNRGIGLSNVLKILDDYPFCSLTTKSANYKLSQKLSILVY</sequence>
<dbReference type="SUPFAM" id="SSF55874">
    <property type="entry name" value="ATPase domain of HSP90 chaperone/DNA topoisomerase II/histidine kinase"/>
    <property type="match status" value="1"/>
</dbReference>
<dbReference type="GO" id="GO:0042802">
    <property type="term" value="F:identical protein binding"/>
    <property type="evidence" value="ECO:0007669"/>
    <property type="project" value="TreeGrafter"/>
</dbReference>
<keyword evidence="3" id="KW-1185">Reference proteome</keyword>
<organism evidence="2 3">
    <name type="scientific">Streptococcus penaeicida</name>
    <dbReference type="NCBI Taxonomy" id="1765960"/>
    <lineage>
        <taxon>Bacteria</taxon>
        <taxon>Bacillati</taxon>
        <taxon>Bacillota</taxon>
        <taxon>Bacilli</taxon>
        <taxon>Lactobacillales</taxon>
        <taxon>Streptococcaceae</taxon>
        <taxon>Streptococcus</taxon>
    </lineage>
</organism>
<accession>A0A2N8LAD5</accession>
<dbReference type="EMBL" id="LOCM01000032">
    <property type="protein sequence ID" value="PND47122.1"/>
    <property type="molecule type" value="Genomic_DNA"/>
</dbReference>
<dbReference type="PANTHER" id="PTHR40448:SF1">
    <property type="entry name" value="TWO-COMPONENT SENSOR HISTIDINE KINASE"/>
    <property type="match status" value="1"/>
</dbReference>
<comment type="caution">
    <text evidence="2">The sequence shown here is derived from an EMBL/GenBank/DDBJ whole genome shotgun (WGS) entry which is preliminary data.</text>
</comment>
<reference evidence="2 3" key="1">
    <citation type="submission" date="2015-12" db="EMBL/GenBank/DDBJ databases">
        <title>Streptococcus penaeicida sp. nov.</title>
        <authorList>
            <person name="Gomez-Gil B."/>
            <person name="Morales-Covarrubias M."/>
        </authorList>
    </citation>
    <scope>NUCLEOTIDE SEQUENCE [LARGE SCALE GENOMIC DNA]</scope>
    <source>
        <strain evidence="2 3">CAIM 1838</strain>
    </source>
</reference>
<dbReference type="InterPro" id="IPR032834">
    <property type="entry name" value="NatK-like_C"/>
</dbReference>
<gene>
    <name evidence="2" type="ORF">AT575_08880</name>
</gene>